<gene>
    <name evidence="1" type="ORF">LCGC14_1030580</name>
</gene>
<protein>
    <submittedName>
        <fullName evidence="1">Uncharacterized protein</fullName>
    </submittedName>
</protein>
<name>A0A0F9MZ92_9ZZZZ</name>
<comment type="caution">
    <text evidence="1">The sequence shown here is derived from an EMBL/GenBank/DDBJ whole genome shotgun (WGS) entry which is preliminary data.</text>
</comment>
<accession>A0A0F9MZ92</accession>
<proteinExistence type="predicted"/>
<organism evidence="1">
    <name type="scientific">marine sediment metagenome</name>
    <dbReference type="NCBI Taxonomy" id="412755"/>
    <lineage>
        <taxon>unclassified sequences</taxon>
        <taxon>metagenomes</taxon>
        <taxon>ecological metagenomes</taxon>
    </lineage>
</organism>
<evidence type="ECO:0000313" key="1">
    <source>
        <dbReference type="EMBL" id="KKN11029.1"/>
    </source>
</evidence>
<dbReference type="AlphaFoldDB" id="A0A0F9MZ92"/>
<dbReference type="EMBL" id="LAZR01004181">
    <property type="protein sequence ID" value="KKN11029.1"/>
    <property type="molecule type" value="Genomic_DNA"/>
</dbReference>
<reference evidence="1" key="1">
    <citation type="journal article" date="2015" name="Nature">
        <title>Complex archaea that bridge the gap between prokaryotes and eukaryotes.</title>
        <authorList>
            <person name="Spang A."/>
            <person name="Saw J.H."/>
            <person name="Jorgensen S.L."/>
            <person name="Zaremba-Niedzwiedzka K."/>
            <person name="Martijn J."/>
            <person name="Lind A.E."/>
            <person name="van Eijk R."/>
            <person name="Schleper C."/>
            <person name="Guy L."/>
            <person name="Ettema T.J."/>
        </authorList>
    </citation>
    <scope>NUCLEOTIDE SEQUENCE</scope>
</reference>
<sequence>MGIELTMECDECYVRTKCASIDIATLVYKALQAGWTLTGQRNADGWLRCPKCAAAKLDAKEAGDADD</sequence>